<accession>A0ABQ4EEQ6</accession>
<protein>
    <submittedName>
        <fullName evidence="2">Uncharacterized protein</fullName>
    </submittedName>
</protein>
<evidence type="ECO:0000313" key="2">
    <source>
        <dbReference type="EMBL" id="GIG93179.1"/>
    </source>
</evidence>
<feature type="compositionally biased region" description="Low complexity" evidence="1">
    <location>
        <begin position="106"/>
        <end position="124"/>
    </location>
</feature>
<evidence type="ECO:0000256" key="1">
    <source>
        <dbReference type="SAM" id="MobiDB-lite"/>
    </source>
</evidence>
<name>A0ABQ4EEQ6_9ACTN</name>
<dbReference type="Proteomes" id="UP000646749">
    <property type="component" value="Unassembled WGS sequence"/>
</dbReference>
<keyword evidence="3" id="KW-1185">Reference proteome</keyword>
<evidence type="ECO:0000313" key="3">
    <source>
        <dbReference type="Proteomes" id="UP000646749"/>
    </source>
</evidence>
<dbReference type="EMBL" id="BONW01000052">
    <property type="protein sequence ID" value="GIG93179.1"/>
    <property type="molecule type" value="Genomic_DNA"/>
</dbReference>
<gene>
    <name evidence="2" type="ORF">Pen02_81150</name>
</gene>
<reference evidence="2 3" key="1">
    <citation type="submission" date="2021-01" db="EMBL/GenBank/DDBJ databases">
        <title>Whole genome shotgun sequence of Plantactinospora endophytica NBRC 110450.</title>
        <authorList>
            <person name="Komaki H."/>
            <person name="Tamura T."/>
        </authorList>
    </citation>
    <scope>NUCLEOTIDE SEQUENCE [LARGE SCALE GENOMIC DNA]</scope>
    <source>
        <strain evidence="2 3">NBRC 110450</strain>
    </source>
</reference>
<comment type="caution">
    <text evidence="2">The sequence shown here is derived from an EMBL/GenBank/DDBJ whole genome shotgun (WGS) entry which is preliminary data.</text>
</comment>
<sequence length="145" mass="14358">MWGLAGGFVVEALNLVASIRQQRMWPWQVPGEIGATLYLSCTLLRLAVSTIVAGALGADGQVSGAAGAFLIGVGAPLIIRAALAQIGAVLTTSLEPTADSITAMDAPASAALPPPSGAVGPSAGDGTEAVVPDQDDPLRIGSGDV</sequence>
<feature type="region of interest" description="Disordered" evidence="1">
    <location>
        <begin position="105"/>
        <end position="145"/>
    </location>
</feature>
<organism evidence="2 3">
    <name type="scientific">Plantactinospora endophytica</name>
    <dbReference type="NCBI Taxonomy" id="673535"/>
    <lineage>
        <taxon>Bacteria</taxon>
        <taxon>Bacillati</taxon>
        <taxon>Actinomycetota</taxon>
        <taxon>Actinomycetes</taxon>
        <taxon>Micromonosporales</taxon>
        <taxon>Micromonosporaceae</taxon>
        <taxon>Plantactinospora</taxon>
    </lineage>
</organism>
<proteinExistence type="predicted"/>